<proteinExistence type="predicted"/>
<sequence length="214" mass="24289">MYGNAPKDLGLIDLSPTEMMFWLYCPIKTPGHWAETVPENLKQFEPLVEAVFNDISSDSVLRWRDSYVYLTAKRIFASPGAPGNRLGWHADGFGTNDLNYIWYDANPTIFWVPQKPVSLSKDHTVSMTEMAWWASRPPGFQRRYTNKHLLRLDSSVIHAVEPDVKTGMRTFVKVSVSEKPYALEGNSVNHKLGLNWTYAPRAVERNCPIKGTAA</sequence>
<protein>
    <submittedName>
        <fullName evidence="1">Uncharacterized protein</fullName>
    </submittedName>
</protein>
<organism evidence="1">
    <name type="scientific">Bradyrhizobium quebecense</name>
    <dbReference type="NCBI Taxonomy" id="2748629"/>
    <lineage>
        <taxon>Bacteria</taxon>
        <taxon>Pseudomonadati</taxon>
        <taxon>Pseudomonadota</taxon>
        <taxon>Alphaproteobacteria</taxon>
        <taxon>Hyphomicrobiales</taxon>
        <taxon>Nitrobacteraceae</taxon>
        <taxon>Bradyrhizobium</taxon>
    </lineage>
</organism>
<gene>
    <name evidence="1" type="ORF">HU230_18830</name>
</gene>
<evidence type="ECO:0000313" key="1">
    <source>
        <dbReference type="EMBL" id="NVL07759.1"/>
    </source>
</evidence>
<comment type="caution">
    <text evidence="1">The sequence shown here is derived from an EMBL/GenBank/DDBJ whole genome shotgun (WGS) entry which is preliminary data.</text>
</comment>
<dbReference type="AlphaFoldDB" id="A0A973WN31"/>
<name>A0A973WN31_9BRAD</name>
<dbReference type="EMBL" id="JABWSX010000001">
    <property type="protein sequence ID" value="NVL07759.1"/>
    <property type="molecule type" value="Genomic_DNA"/>
</dbReference>
<accession>A0A973WN31</accession>
<dbReference type="RefSeq" id="WP_176531378.1">
    <property type="nucleotide sequence ID" value="NZ_CP088022.1"/>
</dbReference>
<reference evidence="1" key="1">
    <citation type="submission" date="2020-06" db="EMBL/GenBank/DDBJ databases">
        <title>Whole Genome Sequence of Bradyrhizobium sp. Strain 66S1MB.</title>
        <authorList>
            <person name="Bromfield E."/>
            <person name="Cloutier S."/>
        </authorList>
    </citation>
    <scope>NUCLEOTIDE SEQUENCE</scope>
    <source>
        <strain evidence="1">66S1MB</strain>
    </source>
</reference>